<dbReference type="Pfam" id="PF25597">
    <property type="entry name" value="SH3_retrovirus"/>
    <property type="match status" value="1"/>
</dbReference>
<dbReference type="SUPFAM" id="SSF53098">
    <property type="entry name" value="Ribonuclease H-like"/>
    <property type="match status" value="1"/>
</dbReference>
<dbReference type="InterPro" id="IPR012337">
    <property type="entry name" value="RNaseH-like_sf"/>
</dbReference>
<evidence type="ECO:0000313" key="2">
    <source>
        <dbReference type="EMBL" id="KAI5446626.1"/>
    </source>
</evidence>
<dbReference type="PANTHER" id="PTHR42648:SF31">
    <property type="entry name" value="RNA-DIRECTED DNA POLYMERASE"/>
    <property type="match status" value="1"/>
</dbReference>
<dbReference type="Gene3D" id="3.30.420.10">
    <property type="entry name" value="Ribonuclease H-like superfamily/Ribonuclease H"/>
    <property type="match status" value="1"/>
</dbReference>
<dbReference type="EMBL" id="JAMSHJ010000001">
    <property type="protein sequence ID" value="KAI5446626.1"/>
    <property type="molecule type" value="Genomic_DNA"/>
</dbReference>
<evidence type="ECO:0000259" key="1">
    <source>
        <dbReference type="Pfam" id="PF25597"/>
    </source>
</evidence>
<dbReference type="Proteomes" id="UP001058974">
    <property type="component" value="Chromosome 1"/>
</dbReference>
<dbReference type="GO" id="GO:0003676">
    <property type="term" value="F:nucleic acid binding"/>
    <property type="evidence" value="ECO:0007669"/>
    <property type="project" value="InterPro"/>
</dbReference>
<comment type="caution">
    <text evidence="2">The sequence shown here is derived from an EMBL/GenBank/DDBJ whole genome shotgun (WGS) entry which is preliminary data.</text>
</comment>
<proteinExistence type="predicted"/>
<dbReference type="Gramene" id="Psat01G0446100-T1">
    <property type="protein sequence ID" value="KAI5446626.1"/>
    <property type="gene ID" value="KIW84_014461"/>
</dbReference>
<dbReference type="InterPro" id="IPR039537">
    <property type="entry name" value="Retrotran_Ty1/copia-like"/>
</dbReference>
<evidence type="ECO:0000313" key="3">
    <source>
        <dbReference type="Proteomes" id="UP001058974"/>
    </source>
</evidence>
<name>A0A9D5GZ89_PEA</name>
<dbReference type="AlphaFoldDB" id="A0A9D5GZ89"/>
<gene>
    <name evidence="2" type="ORF">KIW84_014461</name>
</gene>
<dbReference type="InterPro" id="IPR057670">
    <property type="entry name" value="SH3_retrovirus"/>
</dbReference>
<organism evidence="2 3">
    <name type="scientific">Pisum sativum</name>
    <name type="common">Garden pea</name>
    <name type="synonym">Lathyrus oleraceus</name>
    <dbReference type="NCBI Taxonomy" id="3888"/>
    <lineage>
        <taxon>Eukaryota</taxon>
        <taxon>Viridiplantae</taxon>
        <taxon>Streptophyta</taxon>
        <taxon>Embryophyta</taxon>
        <taxon>Tracheophyta</taxon>
        <taxon>Spermatophyta</taxon>
        <taxon>Magnoliopsida</taxon>
        <taxon>eudicotyledons</taxon>
        <taxon>Gunneridae</taxon>
        <taxon>Pentapetalae</taxon>
        <taxon>rosids</taxon>
        <taxon>fabids</taxon>
        <taxon>Fabales</taxon>
        <taxon>Fabaceae</taxon>
        <taxon>Papilionoideae</taxon>
        <taxon>50 kb inversion clade</taxon>
        <taxon>NPAAA clade</taxon>
        <taxon>Hologalegina</taxon>
        <taxon>IRL clade</taxon>
        <taxon>Fabeae</taxon>
        <taxon>Lathyrus</taxon>
    </lineage>
</organism>
<feature type="domain" description="Retroviral polymerase SH3-like" evidence="1">
    <location>
        <begin position="179"/>
        <end position="240"/>
    </location>
</feature>
<sequence>MESLATSKKNLQASWLPSRIQEDSSLQAISTNHQQSNDVHDHDNTNNESFLDMAAMTSQNFQQIIQYLQTQIPKAGISKATTFVNSIIVPSGARQHLSISCPYTPEKTSVLERKHQHLLNVARSLMFQAKVPIKFWGDYIATTTFIINKTMSVVLNSKSTYELLYDKPPAYSEFRVFGCLCYISTIPQHRNKLTPRVIPCVFLGYPVGYKGFKVYDLVSNTFHVSRDIVFHEDTFPFHSLSDNNIRDDPFHNIVLPSSISDHLPYDIDDFVPKNIDAHHQNPNPAKPITTQILLCQITKI</sequence>
<accession>A0A9D5GZ89</accession>
<keyword evidence="3" id="KW-1185">Reference proteome</keyword>
<protein>
    <recommendedName>
        <fullName evidence="1">Retroviral polymerase SH3-like domain-containing protein</fullName>
    </recommendedName>
</protein>
<reference evidence="2 3" key="1">
    <citation type="journal article" date="2022" name="Nat. Genet.">
        <title>Improved pea reference genome and pan-genome highlight genomic features and evolutionary characteristics.</title>
        <authorList>
            <person name="Yang T."/>
            <person name="Liu R."/>
            <person name="Luo Y."/>
            <person name="Hu S."/>
            <person name="Wang D."/>
            <person name="Wang C."/>
            <person name="Pandey M.K."/>
            <person name="Ge S."/>
            <person name="Xu Q."/>
            <person name="Li N."/>
            <person name="Li G."/>
            <person name="Huang Y."/>
            <person name="Saxena R.K."/>
            <person name="Ji Y."/>
            <person name="Li M."/>
            <person name="Yan X."/>
            <person name="He Y."/>
            <person name="Liu Y."/>
            <person name="Wang X."/>
            <person name="Xiang C."/>
            <person name="Varshney R.K."/>
            <person name="Ding H."/>
            <person name="Gao S."/>
            <person name="Zong X."/>
        </authorList>
    </citation>
    <scope>NUCLEOTIDE SEQUENCE [LARGE SCALE GENOMIC DNA]</scope>
    <source>
        <strain evidence="2 3">cv. Zhongwan 6</strain>
    </source>
</reference>
<dbReference type="PANTHER" id="PTHR42648">
    <property type="entry name" value="TRANSPOSASE, PUTATIVE-RELATED"/>
    <property type="match status" value="1"/>
</dbReference>
<dbReference type="InterPro" id="IPR036397">
    <property type="entry name" value="RNaseH_sf"/>
</dbReference>